<dbReference type="Pfam" id="PF19700">
    <property type="entry name" value="DUF6198"/>
    <property type="match status" value="1"/>
</dbReference>
<comment type="caution">
    <text evidence="2">The sequence shown here is derived from an EMBL/GenBank/DDBJ whole genome shotgun (WGS) entry which is preliminary data.</text>
</comment>
<dbReference type="Proteomes" id="UP001142462">
    <property type="component" value="Unassembled WGS sequence"/>
</dbReference>
<keyword evidence="1" id="KW-0812">Transmembrane</keyword>
<evidence type="ECO:0000313" key="3">
    <source>
        <dbReference type="Proteomes" id="UP001142462"/>
    </source>
</evidence>
<feature type="transmembrane region" description="Helical" evidence="1">
    <location>
        <begin position="12"/>
        <end position="34"/>
    </location>
</feature>
<accession>A0A9W6H1K0</accession>
<keyword evidence="1" id="KW-0472">Membrane</keyword>
<evidence type="ECO:0000313" key="2">
    <source>
        <dbReference type="EMBL" id="GLJ60334.1"/>
    </source>
</evidence>
<keyword evidence="3" id="KW-1185">Reference proteome</keyword>
<name>A0A9W6H1K0_9MICO</name>
<gene>
    <name evidence="2" type="ORF">GCM10017576_04630</name>
</gene>
<dbReference type="PANTHER" id="PTHR40078:SF1">
    <property type="entry name" value="INTEGRAL MEMBRANE PROTEIN"/>
    <property type="match status" value="1"/>
</dbReference>
<protein>
    <submittedName>
        <fullName evidence="2">Membrane protein</fullName>
    </submittedName>
</protein>
<feature type="transmembrane region" description="Helical" evidence="1">
    <location>
        <begin position="104"/>
        <end position="130"/>
    </location>
</feature>
<dbReference type="EMBL" id="BSEJ01000001">
    <property type="protein sequence ID" value="GLJ60334.1"/>
    <property type="molecule type" value="Genomic_DNA"/>
</dbReference>
<reference evidence="2" key="2">
    <citation type="submission" date="2023-01" db="EMBL/GenBank/DDBJ databases">
        <authorList>
            <person name="Sun Q."/>
            <person name="Evtushenko L."/>
        </authorList>
    </citation>
    <scope>NUCLEOTIDE SEQUENCE</scope>
    <source>
        <strain evidence="2">VKM Ac-1020</strain>
    </source>
</reference>
<feature type="transmembrane region" description="Helical" evidence="1">
    <location>
        <begin position="46"/>
        <end position="70"/>
    </location>
</feature>
<keyword evidence="1" id="KW-1133">Transmembrane helix</keyword>
<sequence length="216" mass="22127">MPPARHTLTVRLARLLVGLPLYGVGCALTVAAGLGVDPWTVLAEGISLRTGLGVGWVTNALGALILLAWIPLRQRPGIGTVLNVLLVGTCMQITLDLLPSIDHALLRVLALLAGIALVAIASGIYLGAALGAGPRDGLMTGLSRRTGWPVWRSRASVELTVLALGWVLGGTVGVGTIVFALGIGPAVHLAMRLLAPGARESGSRAVESVPAARAAR</sequence>
<dbReference type="AlphaFoldDB" id="A0A9W6H1K0"/>
<evidence type="ECO:0000256" key="1">
    <source>
        <dbReference type="SAM" id="Phobius"/>
    </source>
</evidence>
<dbReference type="PANTHER" id="PTHR40078">
    <property type="entry name" value="INTEGRAL MEMBRANE PROTEIN-RELATED"/>
    <property type="match status" value="1"/>
</dbReference>
<dbReference type="InterPro" id="IPR038750">
    <property type="entry name" value="YczE/YyaS-like"/>
</dbReference>
<feature type="transmembrane region" description="Helical" evidence="1">
    <location>
        <begin position="77"/>
        <end position="98"/>
    </location>
</feature>
<organism evidence="2 3">
    <name type="scientific">Microbacterium barkeri</name>
    <dbReference type="NCBI Taxonomy" id="33917"/>
    <lineage>
        <taxon>Bacteria</taxon>
        <taxon>Bacillati</taxon>
        <taxon>Actinomycetota</taxon>
        <taxon>Actinomycetes</taxon>
        <taxon>Micrococcales</taxon>
        <taxon>Microbacteriaceae</taxon>
        <taxon>Microbacterium</taxon>
    </lineage>
</organism>
<reference evidence="2" key="1">
    <citation type="journal article" date="2014" name="Int. J. Syst. Evol. Microbiol.">
        <title>Complete genome sequence of Corynebacterium casei LMG S-19264T (=DSM 44701T), isolated from a smear-ripened cheese.</title>
        <authorList>
            <consortium name="US DOE Joint Genome Institute (JGI-PGF)"/>
            <person name="Walter F."/>
            <person name="Albersmeier A."/>
            <person name="Kalinowski J."/>
            <person name="Ruckert C."/>
        </authorList>
    </citation>
    <scope>NUCLEOTIDE SEQUENCE</scope>
    <source>
        <strain evidence="2">VKM Ac-1020</strain>
    </source>
</reference>
<proteinExistence type="predicted"/>